<dbReference type="InterPro" id="IPR001789">
    <property type="entry name" value="Sig_transdc_resp-reg_receiver"/>
</dbReference>
<evidence type="ECO:0000259" key="2">
    <source>
        <dbReference type="PROSITE" id="PS50110"/>
    </source>
</evidence>
<dbReference type="PROSITE" id="PS50110">
    <property type="entry name" value="RESPONSE_REGULATORY"/>
    <property type="match status" value="1"/>
</dbReference>
<evidence type="ECO:0000313" key="3">
    <source>
        <dbReference type="EMBL" id="PJK15565.1"/>
    </source>
</evidence>
<organism evidence="3 4">
    <name type="scientific">Chryseomicrobium excrementi</name>
    <dbReference type="NCBI Taxonomy" id="2041346"/>
    <lineage>
        <taxon>Bacteria</taxon>
        <taxon>Bacillati</taxon>
        <taxon>Bacillota</taxon>
        <taxon>Bacilli</taxon>
        <taxon>Bacillales</taxon>
        <taxon>Caryophanaceae</taxon>
        <taxon>Chryseomicrobium</taxon>
    </lineage>
</organism>
<feature type="modified residue" description="4-aspartylphosphate" evidence="1">
    <location>
        <position position="51"/>
    </location>
</feature>
<dbReference type="InterPro" id="IPR052048">
    <property type="entry name" value="ST_Response_Regulator"/>
</dbReference>
<dbReference type="Proteomes" id="UP000228680">
    <property type="component" value="Unassembled WGS sequence"/>
</dbReference>
<dbReference type="PANTHER" id="PTHR43228">
    <property type="entry name" value="TWO-COMPONENT RESPONSE REGULATOR"/>
    <property type="match status" value="1"/>
</dbReference>
<dbReference type="InterPro" id="IPR011006">
    <property type="entry name" value="CheY-like_superfamily"/>
</dbReference>
<dbReference type="PANTHER" id="PTHR43228:SF1">
    <property type="entry name" value="TWO-COMPONENT RESPONSE REGULATOR ARR22"/>
    <property type="match status" value="1"/>
</dbReference>
<dbReference type="RefSeq" id="WP_100354636.1">
    <property type="nucleotide sequence ID" value="NZ_PCGR01000008.1"/>
</dbReference>
<keyword evidence="4" id="KW-1185">Reference proteome</keyword>
<dbReference type="CDD" id="cd17574">
    <property type="entry name" value="REC_OmpR"/>
    <property type="match status" value="1"/>
</dbReference>
<protein>
    <submittedName>
        <fullName evidence="3">Response regulator</fullName>
    </submittedName>
</protein>
<feature type="domain" description="Response regulatory" evidence="2">
    <location>
        <begin position="3"/>
        <end position="116"/>
    </location>
</feature>
<dbReference type="SMART" id="SM00448">
    <property type="entry name" value="REC"/>
    <property type="match status" value="1"/>
</dbReference>
<dbReference type="EMBL" id="PCGR01000008">
    <property type="protein sequence ID" value="PJK15565.1"/>
    <property type="molecule type" value="Genomic_DNA"/>
</dbReference>
<gene>
    <name evidence="3" type="ORF">CQS04_13525</name>
</gene>
<dbReference type="Gene3D" id="3.40.50.2300">
    <property type="match status" value="1"/>
</dbReference>
<dbReference type="GO" id="GO:0000160">
    <property type="term" value="P:phosphorelay signal transduction system"/>
    <property type="evidence" value="ECO:0007669"/>
    <property type="project" value="InterPro"/>
</dbReference>
<dbReference type="SUPFAM" id="SSF52172">
    <property type="entry name" value="CheY-like"/>
    <property type="match status" value="1"/>
</dbReference>
<comment type="caution">
    <text evidence="3">The sequence shown here is derived from an EMBL/GenBank/DDBJ whole genome shotgun (WGS) entry which is preliminary data.</text>
</comment>
<sequence>MKRILVAEDEEILRMLLCDTLEDDYEVTEAENGLEAIQKIQEESFDLLLIDYMMPFYTGVEVIESARAAGVTTPIVMLTAKTQDYDRQLALEAGANYFVAKPFSPMELLEFVHSII</sequence>
<evidence type="ECO:0000313" key="4">
    <source>
        <dbReference type="Proteomes" id="UP000228680"/>
    </source>
</evidence>
<accession>A0A2M9EWH8</accession>
<reference evidence="3 4" key="1">
    <citation type="submission" date="2017-10" db="EMBL/GenBank/DDBJ databases">
        <title>Draft genome of Chryseomicrobium casticus sp. nov.</title>
        <authorList>
            <person name="Chakraborty R."/>
            <person name="Saha T."/>
        </authorList>
    </citation>
    <scope>NUCLEOTIDE SEQUENCE [LARGE SCALE GENOMIC DNA]</scope>
    <source>
        <strain evidence="3 4">ET03</strain>
    </source>
</reference>
<dbReference type="AlphaFoldDB" id="A0A2M9EWH8"/>
<dbReference type="Pfam" id="PF00072">
    <property type="entry name" value="Response_reg"/>
    <property type="match status" value="1"/>
</dbReference>
<proteinExistence type="predicted"/>
<keyword evidence="1" id="KW-0597">Phosphoprotein</keyword>
<name>A0A2M9EWH8_9BACL</name>
<evidence type="ECO:0000256" key="1">
    <source>
        <dbReference type="PROSITE-ProRule" id="PRU00169"/>
    </source>
</evidence>
<dbReference type="OrthoDB" id="9797769at2"/>